<proteinExistence type="predicted"/>
<protein>
    <submittedName>
        <fullName evidence="3">Uncharacterized protein</fullName>
    </submittedName>
</protein>
<evidence type="ECO:0000313" key="4">
    <source>
        <dbReference type="Proteomes" id="UP000237684"/>
    </source>
</evidence>
<dbReference type="Proteomes" id="UP000237684">
    <property type="component" value="Unassembled WGS sequence"/>
</dbReference>
<name>A0A2S8SUD8_9BACT</name>
<accession>A0A2S8SUD8</accession>
<feature type="transmembrane region" description="Helical" evidence="2">
    <location>
        <begin position="48"/>
        <end position="70"/>
    </location>
</feature>
<evidence type="ECO:0000256" key="2">
    <source>
        <dbReference type="SAM" id="Phobius"/>
    </source>
</evidence>
<evidence type="ECO:0000256" key="1">
    <source>
        <dbReference type="SAM" id="Coils"/>
    </source>
</evidence>
<dbReference type="AlphaFoldDB" id="A0A2S8SUD8"/>
<feature type="coiled-coil region" evidence="1">
    <location>
        <begin position="165"/>
        <end position="192"/>
    </location>
</feature>
<evidence type="ECO:0000313" key="3">
    <source>
        <dbReference type="EMBL" id="PQV64414.1"/>
    </source>
</evidence>
<sequence length="273" mass="31080">MNREEINETLAKVEKGILLDVAAAPAVNWLFVLGLSASLFAFPSEGYLSLLFLFDGLFALVGSICTLTAIQSWAHFRKRRAATLWNNLCSQTRFGRQLSPVSTELAGQIQKIYQQDLQGEFFPVSQALQLLDTHHRQQERSQLVSNRLLDLKGLHFALSEKIKELRELGTEHEEGNKNLAQIEADAQALRALKGQIETSCRRLEMILISVQTAFKTRQLQREISDLGKRSTSSTTLDTFSPEHELSAIERQITREVETFLQLERETDRHMREI</sequence>
<keyword evidence="2" id="KW-1133">Transmembrane helix</keyword>
<keyword evidence="2" id="KW-0812">Transmembrane</keyword>
<feature type="transmembrane region" description="Helical" evidence="2">
    <location>
        <begin position="21"/>
        <end position="42"/>
    </location>
</feature>
<comment type="caution">
    <text evidence="3">The sequence shown here is derived from an EMBL/GenBank/DDBJ whole genome shotgun (WGS) entry which is preliminary data.</text>
</comment>
<gene>
    <name evidence="3" type="ORF">B1R32_10595</name>
</gene>
<organism evidence="3 4">
    <name type="scientific">Abditibacterium utsteinense</name>
    <dbReference type="NCBI Taxonomy" id="1960156"/>
    <lineage>
        <taxon>Bacteria</taxon>
        <taxon>Pseudomonadati</taxon>
        <taxon>Abditibacteriota</taxon>
        <taxon>Abditibacteriia</taxon>
        <taxon>Abditibacteriales</taxon>
        <taxon>Abditibacteriaceae</taxon>
        <taxon>Abditibacterium</taxon>
    </lineage>
</organism>
<keyword evidence="1" id="KW-0175">Coiled coil</keyword>
<dbReference type="EMBL" id="NIGF01000005">
    <property type="protein sequence ID" value="PQV64414.1"/>
    <property type="molecule type" value="Genomic_DNA"/>
</dbReference>
<keyword evidence="4" id="KW-1185">Reference proteome</keyword>
<reference evidence="3 4" key="1">
    <citation type="journal article" date="2018" name="Syst. Appl. Microbiol.">
        <title>Abditibacterium utsteinense sp. nov., the first cultivated member of candidate phylum FBP, isolated from ice-free Antarctic soil samples.</title>
        <authorList>
            <person name="Tahon G."/>
            <person name="Tytgat B."/>
            <person name="Lebbe L."/>
            <person name="Carlier A."/>
            <person name="Willems A."/>
        </authorList>
    </citation>
    <scope>NUCLEOTIDE SEQUENCE [LARGE SCALE GENOMIC DNA]</scope>
    <source>
        <strain evidence="3 4">LMG 29911</strain>
    </source>
</reference>
<dbReference type="InParanoid" id="A0A2S8SUD8"/>
<keyword evidence="2" id="KW-0472">Membrane</keyword>